<gene>
    <name evidence="1" type="ORF">LANO_0H02300G</name>
</gene>
<keyword evidence="2" id="KW-1185">Reference proteome</keyword>
<accession>A0A1G4KL54</accession>
<name>A0A1G4KL54_9SACH</name>
<reference evidence="2" key="1">
    <citation type="submission" date="2016-03" db="EMBL/GenBank/DDBJ databases">
        <authorList>
            <person name="Devillers Hugo."/>
        </authorList>
    </citation>
    <scope>NUCLEOTIDE SEQUENCE [LARGE SCALE GENOMIC DNA]</scope>
</reference>
<dbReference type="Proteomes" id="UP000189911">
    <property type="component" value="Chromosome H"/>
</dbReference>
<dbReference type="AlphaFoldDB" id="A0A1G4KL54"/>
<organism evidence="1 2">
    <name type="scientific">Lachancea nothofagi CBS 11611</name>
    <dbReference type="NCBI Taxonomy" id="1266666"/>
    <lineage>
        <taxon>Eukaryota</taxon>
        <taxon>Fungi</taxon>
        <taxon>Dikarya</taxon>
        <taxon>Ascomycota</taxon>
        <taxon>Saccharomycotina</taxon>
        <taxon>Saccharomycetes</taxon>
        <taxon>Saccharomycetales</taxon>
        <taxon>Saccharomycetaceae</taxon>
        <taxon>Lachancea</taxon>
    </lineage>
</organism>
<evidence type="ECO:0000313" key="1">
    <source>
        <dbReference type="EMBL" id="SCV05202.1"/>
    </source>
</evidence>
<sequence>MRHPAERANHTTRLASYYRACLEPRCESKQCRIHGIAHVTSYYSDAAYFPNRFWPAFYCLMRLAAILPDVTPFCTPRALPSAIYPSLFCEYKSTLAQKDLSTTLQRTSTRVLLTLVVRPENRTCLQPHAYGNHHGYNFDYRYNFHRYSFLFFAPSRSHLNQRESAL</sequence>
<evidence type="ECO:0000313" key="2">
    <source>
        <dbReference type="Proteomes" id="UP000189911"/>
    </source>
</evidence>
<proteinExistence type="predicted"/>
<dbReference type="EMBL" id="LT598447">
    <property type="protein sequence ID" value="SCV05202.1"/>
    <property type="molecule type" value="Genomic_DNA"/>
</dbReference>
<protein>
    <submittedName>
        <fullName evidence="1">LANO_0H02300g1_1</fullName>
    </submittedName>
</protein>